<evidence type="ECO:0008006" key="7">
    <source>
        <dbReference type="Google" id="ProtNLM"/>
    </source>
</evidence>
<comment type="caution">
    <text evidence="6">The sequence shown here is derived from an EMBL/GenBank/DDBJ whole genome shotgun (WGS) entry which is preliminary data.</text>
</comment>
<keyword evidence="3" id="KW-0175">Coiled coil</keyword>
<feature type="domain" description="Recombinase zinc beta ribbon" evidence="5">
    <location>
        <begin position="162"/>
        <end position="215"/>
    </location>
</feature>
<dbReference type="PANTHER" id="PTHR30461">
    <property type="entry name" value="DNA-INVERTASE FROM LAMBDOID PROPHAGE"/>
    <property type="match status" value="1"/>
</dbReference>
<dbReference type="AlphaFoldDB" id="X1P241"/>
<evidence type="ECO:0000259" key="5">
    <source>
        <dbReference type="Pfam" id="PF13408"/>
    </source>
</evidence>
<organism evidence="6">
    <name type="scientific">marine sediment metagenome</name>
    <dbReference type="NCBI Taxonomy" id="412755"/>
    <lineage>
        <taxon>unclassified sequences</taxon>
        <taxon>metagenomes</taxon>
        <taxon>ecological metagenomes</taxon>
    </lineage>
</organism>
<accession>X1P241</accession>
<name>X1P241_9ZZZZ</name>
<dbReference type="InterPro" id="IPR038109">
    <property type="entry name" value="DNA_bind_recomb_sf"/>
</dbReference>
<evidence type="ECO:0000256" key="2">
    <source>
        <dbReference type="ARBA" id="ARBA00023172"/>
    </source>
</evidence>
<dbReference type="EMBL" id="BARV01030949">
    <property type="protein sequence ID" value="GAI33105.1"/>
    <property type="molecule type" value="Genomic_DNA"/>
</dbReference>
<dbReference type="GO" id="GO:0000150">
    <property type="term" value="F:DNA strand exchange activity"/>
    <property type="evidence" value="ECO:0007669"/>
    <property type="project" value="InterPro"/>
</dbReference>
<evidence type="ECO:0000256" key="3">
    <source>
        <dbReference type="SAM" id="Coils"/>
    </source>
</evidence>
<dbReference type="InterPro" id="IPR025827">
    <property type="entry name" value="Zn_ribbon_recom_dom"/>
</dbReference>
<evidence type="ECO:0000256" key="1">
    <source>
        <dbReference type="ARBA" id="ARBA00023125"/>
    </source>
</evidence>
<dbReference type="InterPro" id="IPR050639">
    <property type="entry name" value="SSR_resolvase"/>
</dbReference>
<keyword evidence="2" id="KW-0233">DNA recombination</keyword>
<dbReference type="Pfam" id="PF13408">
    <property type="entry name" value="Zn_ribbon_recom"/>
    <property type="match status" value="1"/>
</dbReference>
<evidence type="ECO:0000259" key="4">
    <source>
        <dbReference type="Pfam" id="PF07508"/>
    </source>
</evidence>
<dbReference type="InterPro" id="IPR011109">
    <property type="entry name" value="DNA_bind_recombinase_dom"/>
</dbReference>
<feature type="coiled-coil region" evidence="3">
    <location>
        <begin position="219"/>
        <end position="253"/>
    </location>
</feature>
<keyword evidence="1" id="KW-0238">DNA-binding</keyword>
<proteinExistence type="predicted"/>
<evidence type="ECO:0000313" key="6">
    <source>
        <dbReference type="EMBL" id="GAI33105.1"/>
    </source>
</evidence>
<feature type="non-terminal residue" evidence="6">
    <location>
        <position position="254"/>
    </location>
</feature>
<feature type="non-terminal residue" evidence="6">
    <location>
        <position position="1"/>
    </location>
</feature>
<feature type="domain" description="Recombinase" evidence="4">
    <location>
        <begin position="67"/>
        <end position="148"/>
    </location>
</feature>
<gene>
    <name evidence="6" type="ORF">S06H3_49055</name>
</gene>
<dbReference type="PANTHER" id="PTHR30461:SF2">
    <property type="entry name" value="SERINE RECOMBINASE PINE-RELATED"/>
    <property type="match status" value="1"/>
</dbReference>
<protein>
    <recommendedName>
        <fullName evidence="7">Recombinase domain-containing protein</fullName>
    </recommendedName>
</protein>
<dbReference type="GO" id="GO:0003677">
    <property type="term" value="F:DNA binding"/>
    <property type="evidence" value="ECO:0007669"/>
    <property type="project" value="UniProtKB-KW"/>
</dbReference>
<sequence length="254" mass="28744">GELLNFVRGWASSLEATKIRERSLRNKKAMAERGDIPSGFGRYGGYVGLQYDKATRTFKHITGQTDVAKEILLRYAKGASCLSITKSLQARNVLGPSGKLIAHGTINRLLSHARVYAGFLKWGGIEIRDKVEPVISEEIASIIEKRLKLNREHSFGFGQRRWFSGRVFCGICGRRYVIQQRKGCRCNGTSNLNAIKCNSPRVPYRKLERLLTKALLFAYADEEAVIARAMEARENWQREMGELQGRQAKLDHEL</sequence>
<dbReference type="Gene3D" id="3.90.1750.20">
    <property type="entry name" value="Putative Large Serine Recombinase, Chain B, Domain 2"/>
    <property type="match status" value="1"/>
</dbReference>
<dbReference type="Pfam" id="PF07508">
    <property type="entry name" value="Recombinase"/>
    <property type="match status" value="1"/>
</dbReference>
<reference evidence="6" key="1">
    <citation type="journal article" date="2014" name="Front. Microbiol.">
        <title>High frequency of phylogenetically diverse reductive dehalogenase-homologous genes in deep subseafloor sedimentary metagenomes.</title>
        <authorList>
            <person name="Kawai M."/>
            <person name="Futagami T."/>
            <person name="Toyoda A."/>
            <person name="Takaki Y."/>
            <person name="Nishi S."/>
            <person name="Hori S."/>
            <person name="Arai W."/>
            <person name="Tsubouchi T."/>
            <person name="Morono Y."/>
            <person name="Uchiyama I."/>
            <person name="Ito T."/>
            <person name="Fujiyama A."/>
            <person name="Inagaki F."/>
            <person name="Takami H."/>
        </authorList>
    </citation>
    <scope>NUCLEOTIDE SEQUENCE</scope>
    <source>
        <strain evidence="6">Expedition CK06-06</strain>
    </source>
</reference>